<evidence type="ECO:0000313" key="2">
    <source>
        <dbReference type="EMBL" id="KAG7445623.1"/>
    </source>
</evidence>
<sequence length="148" mass="16471">MLNLLPAEAASSQPSTQMAPPRHLHNTCIIPGTASRPDESRSQAPPPYTEETPHPFMETPIWAPPPDGGLANPPTMVPDIYKQRMKEHKLAGKTTTEYFTELERLSTLAEVWNDTTDTGYMVECIKMGLPPVYLTTIKGQYTPKGYDK</sequence>
<organism evidence="2 3">
    <name type="scientific">Guyanagaster necrorhizus</name>
    <dbReference type="NCBI Taxonomy" id="856835"/>
    <lineage>
        <taxon>Eukaryota</taxon>
        <taxon>Fungi</taxon>
        <taxon>Dikarya</taxon>
        <taxon>Basidiomycota</taxon>
        <taxon>Agaricomycotina</taxon>
        <taxon>Agaricomycetes</taxon>
        <taxon>Agaricomycetidae</taxon>
        <taxon>Agaricales</taxon>
        <taxon>Marasmiineae</taxon>
        <taxon>Physalacriaceae</taxon>
        <taxon>Guyanagaster</taxon>
    </lineage>
</organism>
<protein>
    <recommendedName>
        <fullName evidence="4">Retrotransposon gag domain-containing protein</fullName>
    </recommendedName>
</protein>
<evidence type="ECO:0008006" key="4">
    <source>
        <dbReference type="Google" id="ProtNLM"/>
    </source>
</evidence>
<dbReference type="OrthoDB" id="2645941at2759"/>
<keyword evidence="3" id="KW-1185">Reference proteome</keyword>
<feature type="region of interest" description="Disordered" evidence="1">
    <location>
        <begin position="1"/>
        <end position="77"/>
    </location>
</feature>
<dbReference type="Proteomes" id="UP000812287">
    <property type="component" value="Unassembled WGS sequence"/>
</dbReference>
<dbReference type="GeneID" id="66099547"/>
<name>A0A9P8ARQ7_9AGAR</name>
<dbReference type="RefSeq" id="XP_043039123.1">
    <property type="nucleotide sequence ID" value="XM_043177260.1"/>
</dbReference>
<dbReference type="AlphaFoldDB" id="A0A9P8ARQ7"/>
<accession>A0A9P8ARQ7</accession>
<evidence type="ECO:0000313" key="3">
    <source>
        <dbReference type="Proteomes" id="UP000812287"/>
    </source>
</evidence>
<comment type="caution">
    <text evidence="2">The sequence shown here is derived from an EMBL/GenBank/DDBJ whole genome shotgun (WGS) entry which is preliminary data.</text>
</comment>
<evidence type="ECO:0000256" key="1">
    <source>
        <dbReference type="SAM" id="MobiDB-lite"/>
    </source>
</evidence>
<reference evidence="2" key="1">
    <citation type="submission" date="2020-11" db="EMBL/GenBank/DDBJ databases">
        <title>Adaptations for nitrogen fixation in a non-lichenized fungal sporocarp promotes dispersal by wood-feeding termites.</title>
        <authorList>
            <consortium name="DOE Joint Genome Institute"/>
            <person name="Koch R.A."/>
            <person name="Yoon G."/>
            <person name="Arayal U."/>
            <person name="Lail K."/>
            <person name="Amirebrahimi M."/>
            <person name="Labutti K."/>
            <person name="Lipzen A."/>
            <person name="Riley R."/>
            <person name="Barry K."/>
            <person name="Henrissat B."/>
            <person name="Grigoriev I.V."/>
            <person name="Herr J.R."/>
            <person name="Aime M.C."/>
        </authorList>
    </citation>
    <scope>NUCLEOTIDE SEQUENCE</scope>
    <source>
        <strain evidence="2">MCA 3950</strain>
    </source>
</reference>
<gene>
    <name evidence="2" type="ORF">BT62DRAFT_1006648</name>
</gene>
<dbReference type="EMBL" id="MU250536">
    <property type="protein sequence ID" value="KAG7445623.1"/>
    <property type="molecule type" value="Genomic_DNA"/>
</dbReference>
<proteinExistence type="predicted"/>